<reference evidence="2 3" key="1">
    <citation type="submission" date="2019-09" db="EMBL/GenBank/DDBJ databases">
        <title>Non-baumannii Acinetobacter spp. carrying blaNDM-1 isolated in China.</title>
        <authorList>
            <person name="Cui C."/>
            <person name="Chen C."/>
            <person name="Sun J."/>
            <person name="Liu Y."/>
        </authorList>
    </citation>
    <scope>NUCLEOTIDE SEQUENCE [LARGE SCALE GENOMIC DNA]</scope>
    <source>
        <strain evidence="2 3">HZE23-1</strain>
    </source>
</reference>
<evidence type="ECO:0000313" key="2">
    <source>
        <dbReference type="EMBL" id="QIC67323.1"/>
    </source>
</evidence>
<feature type="region of interest" description="Disordered" evidence="1">
    <location>
        <begin position="36"/>
        <end position="66"/>
    </location>
</feature>
<feature type="compositionally biased region" description="Basic and acidic residues" evidence="1">
    <location>
        <begin position="49"/>
        <end position="58"/>
    </location>
</feature>
<dbReference type="GeneID" id="58163216"/>
<proteinExistence type="predicted"/>
<dbReference type="RefSeq" id="WP_005221851.1">
    <property type="nucleotide sequence ID" value="NZ_CP025618.2"/>
</dbReference>
<dbReference type="Proteomes" id="UP000503505">
    <property type="component" value="Chromosome"/>
</dbReference>
<accession>A0A2S1FGD4</accession>
<sequence length="66" mass="7630">MKDEEKPLNFDDDNEPLEFDDEEFIDDKKEDELYNAITKDGSSVDPADDATRHTRPEDGDPLEVEE</sequence>
<evidence type="ECO:0000313" key="3">
    <source>
        <dbReference type="Proteomes" id="UP000503505"/>
    </source>
</evidence>
<dbReference type="EMBL" id="CP044463">
    <property type="protein sequence ID" value="QIC67323.1"/>
    <property type="molecule type" value="Genomic_DNA"/>
</dbReference>
<protein>
    <submittedName>
        <fullName evidence="2">Uncharacterized protein</fullName>
    </submittedName>
</protein>
<organism evidence="2 3">
    <name type="scientific">Acinetobacter schindleri</name>
    <dbReference type="NCBI Taxonomy" id="108981"/>
    <lineage>
        <taxon>Bacteria</taxon>
        <taxon>Pseudomonadati</taxon>
        <taxon>Pseudomonadota</taxon>
        <taxon>Gammaproteobacteria</taxon>
        <taxon>Moraxellales</taxon>
        <taxon>Moraxellaceae</taxon>
        <taxon>Acinetobacter</taxon>
    </lineage>
</organism>
<dbReference type="AlphaFoldDB" id="A0A2S1FGD4"/>
<name>A0A2S1FGD4_9GAMM</name>
<gene>
    <name evidence="2" type="ORF">FSC10_08035</name>
</gene>
<evidence type="ECO:0000256" key="1">
    <source>
        <dbReference type="SAM" id="MobiDB-lite"/>
    </source>
</evidence>